<organism evidence="4">
    <name type="scientific">Anisakis simplex</name>
    <name type="common">Herring worm</name>
    <dbReference type="NCBI Taxonomy" id="6269"/>
    <lineage>
        <taxon>Eukaryota</taxon>
        <taxon>Metazoa</taxon>
        <taxon>Ecdysozoa</taxon>
        <taxon>Nematoda</taxon>
        <taxon>Chromadorea</taxon>
        <taxon>Rhabditida</taxon>
        <taxon>Spirurina</taxon>
        <taxon>Ascaridomorpha</taxon>
        <taxon>Ascaridoidea</taxon>
        <taxon>Anisakidae</taxon>
        <taxon>Anisakis</taxon>
        <taxon>Anisakis simplex complex</taxon>
    </lineage>
</organism>
<evidence type="ECO:0000313" key="4">
    <source>
        <dbReference type="WBParaSite" id="ASIM_0001520501-mRNA-1"/>
    </source>
</evidence>
<gene>
    <name evidence="2" type="ORF">ASIM_LOCUS14615</name>
</gene>
<accession>A0A0M3K2P8</accession>
<evidence type="ECO:0000256" key="1">
    <source>
        <dbReference type="SAM" id="MobiDB-lite"/>
    </source>
</evidence>
<dbReference type="Proteomes" id="UP000267096">
    <property type="component" value="Unassembled WGS sequence"/>
</dbReference>
<name>A0A0M3K2P8_ANISI</name>
<dbReference type="WBParaSite" id="ASIM_0001520501-mRNA-1">
    <property type="protein sequence ID" value="ASIM_0001520501-mRNA-1"/>
    <property type="gene ID" value="ASIM_0001520501"/>
</dbReference>
<proteinExistence type="predicted"/>
<feature type="compositionally biased region" description="Low complexity" evidence="1">
    <location>
        <begin position="67"/>
        <end position="77"/>
    </location>
</feature>
<feature type="compositionally biased region" description="Basic and acidic residues" evidence="1">
    <location>
        <begin position="44"/>
        <end position="53"/>
    </location>
</feature>
<protein>
    <submittedName>
        <fullName evidence="2 4">Uncharacterized protein</fullName>
    </submittedName>
</protein>
<dbReference type="EMBL" id="UYRR01031840">
    <property type="protein sequence ID" value="VDK52910.1"/>
    <property type="molecule type" value="Genomic_DNA"/>
</dbReference>
<reference evidence="2 3" key="2">
    <citation type="submission" date="2018-11" db="EMBL/GenBank/DDBJ databases">
        <authorList>
            <consortium name="Pathogen Informatics"/>
        </authorList>
    </citation>
    <scope>NUCLEOTIDE SEQUENCE [LARGE SCALE GENOMIC DNA]</scope>
</reference>
<dbReference type="AlphaFoldDB" id="A0A0M3K2P8"/>
<feature type="region of interest" description="Disordered" evidence="1">
    <location>
        <begin position="44"/>
        <end position="101"/>
    </location>
</feature>
<sequence>MDYGPQTRTIEEQEIIEHYITESRRTVPFTSTDSALDRELITETTERRFEERLPYPPYPRASENLLQQQQQQQQQQQTSSFGGIAGSDSDRRFVFKRTHSA</sequence>
<reference evidence="4" key="1">
    <citation type="submission" date="2017-02" db="UniProtKB">
        <authorList>
            <consortium name="WormBaseParasite"/>
        </authorList>
    </citation>
    <scope>IDENTIFICATION</scope>
</reference>
<evidence type="ECO:0000313" key="3">
    <source>
        <dbReference type="Proteomes" id="UP000267096"/>
    </source>
</evidence>
<keyword evidence="3" id="KW-1185">Reference proteome</keyword>
<evidence type="ECO:0000313" key="2">
    <source>
        <dbReference type="EMBL" id="VDK52910.1"/>
    </source>
</evidence>